<dbReference type="AlphaFoldDB" id="Q8BG27"/>
<evidence type="ECO:0000313" key="4">
    <source>
        <dbReference type="MGI" id="MGI:2444178"/>
    </source>
</evidence>
<evidence type="ECO:0000313" key="2">
    <source>
        <dbReference type="EMBL" id="BAC29627.1"/>
    </source>
</evidence>
<dbReference type="Ensembl" id="ENSMUST00000055404.8">
    <property type="protein sequence ID" value="ENSMUSP00000062888.8"/>
    <property type="gene ID" value="ENSMUSG00000045065.8"/>
</dbReference>
<dbReference type="VEuPathDB" id="HostDB:ENSMUSG00000045065"/>
<reference evidence="3" key="10">
    <citation type="journal article" date="2011" name="PLoS Biol.">
        <title>Modernizing reference genome assemblies.</title>
        <authorList>
            <person name="Church D.M."/>
            <person name="Schneider V.A."/>
            <person name="Graves T."/>
            <person name="Auger K."/>
            <person name="Cunningham F."/>
            <person name="Bouk N."/>
            <person name="Chen H.C."/>
            <person name="Agarwala R."/>
            <person name="McLaren W.M."/>
            <person name="Ritchie G.R."/>
            <person name="Albracht D."/>
            <person name="Kremitzki M."/>
            <person name="Rock S."/>
            <person name="Kotkiewicz H."/>
            <person name="Kremitzki C."/>
            <person name="Wollam A."/>
            <person name="Trani L."/>
            <person name="Fulton L."/>
            <person name="Fulton R."/>
            <person name="Matthews L."/>
            <person name="Whitehead S."/>
            <person name="Chow W."/>
            <person name="Torrance J."/>
            <person name="Dunn M."/>
            <person name="Harden G."/>
            <person name="Threadgold G."/>
            <person name="Wood J."/>
            <person name="Collins J."/>
            <person name="Heath P."/>
            <person name="Griffiths G."/>
            <person name="Pelan S."/>
            <person name="Grafham D."/>
            <person name="Eichler E.E."/>
            <person name="Weinstock G."/>
            <person name="Mardis E.R."/>
            <person name="Wilson R.K."/>
            <person name="Howe K."/>
            <person name="Flicek P."/>
            <person name="Hubbard T."/>
        </authorList>
    </citation>
    <scope>NUCLEOTIDE SEQUENCE [LARGE SCALE GENOMIC DNA]</scope>
    <source>
        <strain evidence="3">C57BL/6J</strain>
    </source>
</reference>
<organism evidence="1">
    <name type="scientific">Mus musculus</name>
    <name type="common">Mouse</name>
    <dbReference type="NCBI Taxonomy" id="10090"/>
    <lineage>
        <taxon>Eukaryota</taxon>
        <taxon>Metazoa</taxon>
        <taxon>Chordata</taxon>
        <taxon>Craniata</taxon>
        <taxon>Vertebrata</taxon>
        <taxon>Euteleostomi</taxon>
        <taxon>Mammalia</taxon>
        <taxon>Eutheria</taxon>
        <taxon>Euarchontoglires</taxon>
        <taxon>Glires</taxon>
        <taxon>Rodentia</taxon>
        <taxon>Myomorpha</taxon>
        <taxon>Muroidea</taxon>
        <taxon>Muridae</taxon>
        <taxon>Murinae</taxon>
        <taxon>Mus</taxon>
        <taxon>Mus</taxon>
    </lineage>
</organism>
<sequence>MQMTEGEVFSILSSIPAAPFKAQPRALLRKTPEVSQSILMSSFGNQDTRRTIVSSSFEMSHQGSGRAQLEHKPISHRSCGLSVLRCESQEHRERRWLTPHRVPTQPNHRGPAPHSLRAFVGSWLLAGA</sequence>
<reference evidence="1" key="4">
    <citation type="journal article" date="2001" name="Nature">
        <title>Functional annotation of a full-length mouse cDNA collection.</title>
        <authorList>
            <consortium name="The RIKEN Genome Exploration Research Group Phase II Team and the FANTOM Consortium"/>
        </authorList>
    </citation>
    <scope>NUCLEOTIDE SEQUENCE</scope>
    <source>
        <strain evidence="1">C57BL/6J</strain>
        <tissue evidence="2">Vagina</tissue>
        <tissue evidence="1">Whole body</tissue>
    </source>
</reference>
<dbReference type="EMBL" id="AK036894">
    <property type="protein sequence ID" value="BAC29627.1"/>
    <property type="molecule type" value="mRNA"/>
</dbReference>
<evidence type="ECO:0000313" key="5">
    <source>
        <dbReference type="Proteomes" id="UP000000589"/>
    </source>
</evidence>
<dbReference type="Bgee" id="ENSMUSG00000045065">
    <property type="expression patterns" value="Expressed in mesodermal cell in embryo"/>
</dbReference>
<dbReference type="PaxDb" id="10090-ENSMUSP00000062888"/>
<accession>Q8BG27</accession>
<reference evidence="3 5" key="9">
    <citation type="journal article" date="2009" name="PLoS Biol.">
        <title>Lineage-specific biology revealed by a finished genome assembly of the mouse.</title>
        <authorList>
            <consortium name="Mouse Genome Sequencing Consortium"/>
            <person name="Church D.M."/>
            <person name="Goodstadt L."/>
            <person name="Hillier L.W."/>
            <person name="Zody M.C."/>
            <person name="Goldstein S."/>
            <person name="She X."/>
            <person name="Bult C.J."/>
            <person name="Agarwala R."/>
            <person name="Cherry J.L."/>
            <person name="DiCuccio M."/>
            <person name="Hlavina W."/>
            <person name="Kapustin Y."/>
            <person name="Meric P."/>
            <person name="Maglott D."/>
            <person name="Birtle Z."/>
            <person name="Marques A.C."/>
            <person name="Graves T."/>
            <person name="Zhou S."/>
            <person name="Teague B."/>
            <person name="Potamousis K."/>
            <person name="Churas C."/>
            <person name="Place M."/>
            <person name="Herschleb J."/>
            <person name="Runnheim R."/>
            <person name="Forrest D."/>
            <person name="Amos-Landgraf J."/>
            <person name="Schwartz D.C."/>
            <person name="Cheng Z."/>
            <person name="Lindblad-Toh K."/>
            <person name="Eichler E.E."/>
            <person name="Ponting C.P."/>
        </authorList>
    </citation>
    <scope>NUCLEOTIDE SEQUENCE [LARGE SCALE GENOMIC DNA]</scope>
    <source>
        <strain evidence="3 5">C57BL/6J</strain>
    </source>
</reference>
<dbReference type="Proteomes" id="UP000000589">
    <property type="component" value="Chromosome 11"/>
</dbReference>
<reference evidence="1" key="1">
    <citation type="journal article" date="1999" name="Methods Enzymol.">
        <title>High-efficiency full-length cDNA cloning.</title>
        <authorList>
            <person name="Carninci P."/>
            <person name="Hayashizaki Y."/>
        </authorList>
    </citation>
    <scope>NUCLEOTIDE SEQUENCE</scope>
    <source>
        <strain evidence="1">C57BL/6J</strain>
        <tissue evidence="2">Vagina</tissue>
        <tissue evidence="1">Whole body</tissue>
    </source>
</reference>
<reference evidence="1" key="3">
    <citation type="journal article" date="2000" name="Genome Res.">
        <title>RIKEN integrated sequence analysis (RISA) system--384-format sequencing pipeline with 384 multicapillary sequencer.</title>
        <authorList>
            <person name="Shibata K."/>
            <person name="Itoh M."/>
            <person name="Aizawa K."/>
            <person name="Nagaoka S."/>
            <person name="Sasaki N."/>
            <person name="Carninci P."/>
            <person name="Konno H."/>
            <person name="Akiyama J."/>
            <person name="Nishi K."/>
            <person name="Kitsunai T."/>
            <person name="Tashiro H."/>
            <person name="Itoh M."/>
            <person name="Sumi N."/>
            <person name="Ishii Y."/>
            <person name="Nakamura S."/>
            <person name="Hazama M."/>
            <person name="Nishine T."/>
            <person name="Harada A."/>
            <person name="Yamamoto R."/>
            <person name="Matsumoto H."/>
            <person name="Sakaguchi S."/>
            <person name="Ikegami T."/>
            <person name="Kashiwagi K."/>
            <person name="Fujiwake S."/>
            <person name="Inoue K."/>
            <person name="Togawa Y."/>
            <person name="Izawa M."/>
            <person name="Ohara E."/>
            <person name="Watahiki M."/>
            <person name="Yoneda Y."/>
            <person name="Ishikawa T."/>
            <person name="Ozawa K."/>
            <person name="Tanaka T."/>
            <person name="Matsuura S."/>
            <person name="Kawai J."/>
            <person name="Okazaki Y."/>
            <person name="Muramatsu M."/>
            <person name="Inoue Y."/>
            <person name="Kira A."/>
            <person name="Hayashizaki Y."/>
        </authorList>
    </citation>
    <scope>NUCLEOTIDE SEQUENCE</scope>
    <source>
        <strain evidence="1">C57BL/6J</strain>
        <tissue evidence="2">Vagina</tissue>
        <tissue evidence="1">Whole body</tissue>
    </source>
</reference>
<gene>
    <name evidence="3 4" type="primary">9930022D16Rik</name>
</gene>
<dbReference type="AGR" id="MGI:2444178"/>
<protein>
    <submittedName>
        <fullName evidence="3">RIKEN cDNA 9930022D16 gene</fullName>
    </submittedName>
</protein>
<proteinExistence type="evidence at transcript level"/>
<reference evidence="1" key="2">
    <citation type="journal article" date="2000" name="Genome Res.">
        <title>Normalization and subtraction of cap-trapper-selected cDNAs to prepare full-length cDNA libraries for rapid discovery of new genes.</title>
        <authorList>
            <person name="Carninci P."/>
            <person name="Shibata Y."/>
            <person name="Hayatsu N."/>
            <person name="Sugahara Y."/>
            <person name="Shibata K."/>
            <person name="Itoh M."/>
            <person name="Konno H."/>
            <person name="Okazaki Y."/>
            <person name="Muramatsu M."/>
            <person name="Hayashizaki Y."/>
        </authorList>
    </citation>
    <scope>NUCLEOTIDE SEQUENCE</scope>
    <source>
        <strain evidence="1">C57BL/6J</strain>
        <tissue evidence="2">Vagina</tissue>
        <tissue evidence="1">Whole body</tissue>
    </source>
</reference>
<dbReference type="EMBL" id="AK027987">
    <property type="protein sequence ID" value="BAC25691.1"/>
    <property type="molecule type" value="mRNA"/>
</dbReference>
<dbReference type="GeneTree" id="ENSGT00860000136230"/>
<reference evidence="1" key="8">
    <citation type="journal article" date="2005" name="Science">
        <title>Antisense Transcription in the Mammalian Transcriptome.</title>
        <authorList>
            <consortium name="RIKEN Genome Exploration Research Group and Genome Science Group (Genome Network Project Core Group) and the FANTOM Consortium"/>
        </authorList>
    </citation>
    <scope>NUCLEOTIDE SEQUENCE</scope>
    <source>
        <strain evidence="1">C57BL/6J</strain>
        <tissue evidence="2">Vagina</tissue>
        <tissue evidence="1">Whole body</tissue>
    </source>
</reference>
<evidence type="ECO:0000313" key="1">
    <source>
        <dbReference type="EMBL" id="BAC25691.1"/>
    </source>
</evidence>
<name>Q8BG27_MOUSE</name>
<dbReference type="UCSC" id="uc007mcf.1">
    <property type="organism name" value="mouse"/>
</dbReference>
<dbReference type="HOGENOM" id="CLU_1958859_0_0_1"/>
<dbReference type="MGI" id="MGI:2444178">
    <property type="gene designation" value="9930022D16Rik"/>
</dbReference>
<reference evidence="1" key="6">
    <citation type="journal article" date="2002" name="Nature">
        <title>Analysis of the mouse transcriptome based on functional annotation of 60,770 full-length cDNAs.</title>
        <authorList>
            <consortium name="The FANTOM Consortium and the RIKEN Genome Exploration Research Group Phase I and II Team"/>
        </authorList>
    </citation>
    <scope>NUCLEOTIDE SEQUENCE</scope>
    <source>
        <strain evidence="1">C57BL/6J</strain>
        <tissue evidence="2">Vagina</tissue>
        <tissue evidence="1">Whole body</tissue>
    </source>
</reference>
<keyword evidence="5" id="KW-1185">Reference proteome</keyword>
<reference evidence="1" key="5">
    <citation type="submission" date="2001-07" db="EMBL/GenBank/DDBJ databases">
        <authorList>
            <person name="Adachi J."/>
            <person name="Aizawa K."/>
            <person name="Akimura T."/>
            <person name="Arakawa T."/>
            <person name="Bono H."/>
            <person name="Carninci P."/>
            <person name="Fukuda S."/>
            <person name="Furuno M."/>
            <person name="Hanagaki T."/>
            <person name="Hara A."/>
            <person name="Hashizume W."/>
            <person name="Hayashida K."/>
            <person name="Hayatsu N."/>
            <person name="Hiramoto K."/>
            <person name="Hiraoka T."/>
            <person name="Hirozane T."/>
            <person name="Hori F."/>
            <person name="Imotani K."/>
            <person name="Ishii Y."/>
            <person name="Itoh M."/>
            <person name="Kagawa I."/>
            <person name="Kasukawa T."/>
            <person name="Katoh H."/>
            <person name="Kawai J."/>
            <person name="Kojima Y."/>
            <person name="Kondo S."/>
            <person name="Konno H."/>
            <person name="Kouda M."/>
            <person name="Koya S."/>
            <person name="Kurihara C."/>
            <person name="Matsuyama T."/>
            <person name="Miyazaki A."/>
            <person name="Murata M."/>
            <person name="Nakamura M."/>
            <person name="Nishi K."/>
            <person name="Nomura K."/>
            <person name="Numazaki R."/>
            <person name="Ohno M."/>
            <person name="Ohsato N."/>
            <person name="Okazaki Y."/>
            <person name="Saito R."/>
            <person name="Saitoh H."/>
            <person name="Sakai C."/>
            <person name="Sakai K."/>
            <person name="Sakazume N."/>
            <person name="Sano H."/>
            <person name="Sasaki D."/>
            <person name="Shibata K."/>
            <person name="Shinagawa A."/>
            <person name="Shiraki T."/>
            <person name="Sogabe Y."/>
            <person name="Tagami M."/>
            <person name="Tagawa A."/>
            <person name="Takahashi F."/>
            <person name="Takaku-Akahira S."/>
            <person name="Takeda Y."/>
            <person name="Tanaka T."/>
            <person name="Tomaru A."/>
            <person name="Toya T."/>
            <person name="Yasunishi A."/>
            <person name="Muramatsu M."/>
            <person name="Hayashizaki Y."/>
        </authorList>
    </citation>
    <scope>NUCLEOTIDE SEQUENCE</scope>
    <source>
        <strain evidence="1">C57BL/6J</strain>
        <tissue evidence="2">Vagina</tissue>
        <tissue evidence="1">Whole body</tissue>
    </source>
</reference>
<reference evidence="1" key="7">
    <citation type="journal article" date="2005" name="Science">
        <title>The Transcriptional Landscape of the Mammalian Genome.</title>
        <authorList>
            <consortium name="The FANTOM Consortium"/>
            <consortium name="Riken Genome Exploration Research Group and Genome Science Group (Genome Network Project Core Group)"/>
        </authorList>
    </citation>
    <scope>NUCLEOTIDE SEQUENCE</scope>
    <source>
        <strain evidence="1">C57BL/6J</strain>
        <tissue evidence="2">Vagina</tissue>
        <tissue evidence="1">Whole body</tissue>
    </source>
</reference>
<reference evidence="3" key="11">
    <citation type="submission" date="2025-05" db="UniProtKB">
        <authorList>
            <consortium name="Ensembl"/>
        </authorList>
    </citation>
    <scope>IDENTIFICATION</scope>
    <source>
        <strain evidence="3">C57BL/6J</strain>
    </source>
</reference>
<evidence type="ECO:0000313" key="3">
    <source>
        <dbReference type="Ensembl" id="ENSMUSP00000062888.8"/>
    </source>
</evidence>